<dbReference type="InterPro" id="IPR004589">
    <property type="entry name" value="DNA_helicase_ATP-dep_RecQ"/>
</dbReference>
<keyword evidence="13" id="KW-0234">DNA repair</keyword>
<evidence type="ECO:0000256" key="11">
    <source>
        <dbReference type="ARBA" id="ARBA00023125"/>
    </source>
</evidence>
<dbReference type="Pfam" id="PF16124">
    <property type="entry name" value="RecQ_Zn_bind"/>
    <property type="match status" value="1"/>
</dbReference>
<keyword evidence="4" id="KW-0479">Metal-binding</keyword>
<dbReference type="AlphaFoldDB" id="A0AAE3H8Q8"/>
<keyword evidence="6" id="KW-0227">DNA damage</keyword>
<keyword evidence="22" id="KW-1185">Reference proteome</keyword>
<dbReference type="FunFam" id="1.10.150.80:FF:000002">
    <property type="entry name" value="ATP-dependent DNA helicase RecQ"/>
    <property type="match status" value="1"/>
</dbReference>
<evidence type="ECO:0000256" key="5">
    <source>
        <dbReference type="ARBA" id="ARBA00022741"/>
    </source>
</evidence>
<dbReference type="GO" id="GO:0003677">
    <property type="term" value="F:DNA binding"/>
    <property type="evidence" value="ECO:0007669"/>
    <property type="project" value="UniProtKB-KW"/>
</dbReference>
<dbReference type="GO" id="GO:0043138">
    <property type="term" value="F:3'-5' DNA helicase activity"/>
    <property type="evidence" value="ECO:0007669"/>
    <property type="project" value="UniProtKB-EC"/>
</dbReference>
<dbReference type="GO" id="GO:0005737">
    <property type="term" value="C:cytoplasm"/>
    <property type="evidence" value="ECO:0007669"/>
    <property type="project" value="TreeGrafter"/>
</dbReference>
<gene>
    <name evidence="21" type="ORF">PV02_01275</name>
</gene>
<keyword evidence="5" id="KW-0547">Nucleotide-binding</keyword>
<dbReference type="NCBIfam" id="TIGR01389">
    <property type="entry name" value="recQ"/>
    <property type="match status" value="1"/>
</dbReference>
<dbReference type="Gene3D" id="1.10.10.10">
    <property type="entry name" value="Winged helix-like DNA-binding domain superfamily/Winged helix DNA-binding domain"/>
    <property type="match status" value="1"/>
</dbReference>
<dbReference type="SUPFAM" id="SSF47819">
    <property type="entry name" value="HRDC-like"/>
    <property type="match status" value="1"/>
</dbReference>
<keyword evidence="7" id="KW-0378">Hydrolase</keyword>
<dbReference type="GO" id="GO:0009378">
    <property type="term" value="F:four-way junction helicase activity"/>
    <property type="evidence" value="ECO:0007669"/>
    <property type="project" value="TreeGrafter"/>
</dbReference>
<dbReference type="SMART" id="SM00956">
    <property type="entry name" value="RQC"/>
    <property type="match status" value="1"/>
</dbReference>
<feature type="domain" description="Helicase C-terminal" evidence="20">
    <location>
        <begin position="211"/>
        <end position="360"/>
    </location>
</feature>
<evidence type="ECO:0000256" key="12">
    <source>
        <dbReference type="ARBA" id="ARBA00023172"/>
    </source>
</evidence>
<dbReference type="PROSITE" id="PS51192">
    <property type="entry name" value="HELICASE_ATP_BIND_1"/>
    <property type="match status" value="1"/>
</dbReference>
<dbReference type="GO" id="GO:0005694">
    <property type="term" value="C:chromosome"/>
    <property type="evidence" value="ECO:0007669"/>
    <property type="project" value="TreeGrafter"/>
</dbReference>
<dbReference type="InterPro" id="IPR006293">
    <property type="entry name" value="DNA_helicase_ATP-dep_RecQ_bac"/>
</dbReference>
<evidence type="ECO:0000256" key="13">
    <source>
        <dbReference type="ARBA" id="ARBA00023204"/>
    </source>
</evidence>
<evidence type="ECO:0000313" key="21">
    <source>
        <dbReference type="EMBL" id="MCQ6961855.1"/>
    </source>
</evidence>
<evidence type="ECO:0000256" key="7">
    <source>
        <dbReference type="ARBA" id="ARBA00022801"/>
    </source>
</evidence>
<keyword evidence="14" id="KW-0413">Isomerase</keyword>
<dbReference type="GO" id="GO:0009432">
    <property type="term" value="P:SOS response"/>
    <property type="evidence" value="ECO:0007669"/>
    <property type="project" value="InterPro"/>
</dbReference>
<dbReference type="FunFam" id="3.40.50.300:FF:000156">
    <property type="entry name" value="ATP-dependent DNA helicase recQ"/>
    <property type="match status" value="1"/>
</dbReference>
<dbReference type="Gene3D" id="3.40.50.300">
    <property type="entry name" value="P-loop containing nucleotide triphosphate hydrolases"/>
    <property type="match status" value="2"/>
</dbReference>
<dbReference type="InterPro" id="IPR036388">
    <property type="entry name" value="WH-like_DNA-bd_sf"/>
</dbReference>
<evidence type="ECO:0000256" key="8">
    <source>
        <dbReference type="ARBA" id="ARBA00022806"/>
    </source>
</evidence>
<keyword evidence="11" id="KW-0238">DNA-binding</keyword>
<dbReference type="InterPro" id="IPR044876">
    <property type="entry name" value="HRDC_dom_sf"/>
</dbReference>
<dbReference type="InterPro" id="IPR014001">
    <property type="entry name" value="Helicase_ATP-bd"/>
</dbReference>
<evidence type="ECO:0000256" key="6">
    <source>
        <dbReference type="ARBA" id="ARBA00022763"/>
    </source>
</evidence>
<keyword evidence="8 21" id="KW-0347">Helicase</keyword>
<feature type="compositionally biased region" description="Basic and acidic residues" evidence="17">
    <location>
        <begin position="647"/>
        <end position="661"/>
    </location>
</feature>
<dbReference type="InterPro" id="IPR011545">
    <property type="entry name" value="DEAD/DEAH_box_helicase_dom"/>
</dbReference>
<feature type="region of interest" description="Disordered" evidence="17">
    <location>
        <begin position="521"/>
        <end position="543"/>
    </location>
</feature>
<evidence type="ECO:0000256" key="15">
    <source>
        <dbReference type="ARBA" id="ARBA00034617"/>
    </source>
</evidence>
<dbReference type="GO" id="GO:0006260">
    <property type="term" value="P:DNA replication"/>
    <property type="evidence" value="ECO:0007669"/>
    <property type="project" value="InterPro"/>
</dbReference>
<dbReference type="InterPro" id="IPR032284">
    <property type="entry name" value="RecQ_Zn-bd"/>
</dbReference>
<evidence type="ECO:0000313" key="22">
    <source>
        <dbReference type="Proteomes" id="UP001206983"/>
    </source>
</evidence>
<dbReference type="GO" id="GO:0000724">
    <property type="term" value="P:double-strand break repair via homologous recombination"/>
    <property type="evidence" value="ECO:0007669"/>
    <property type="project" value="TreeGrafter"/>
</dbReference>
<reference evidence="21 22" key="1">
    <citation type="journal article" date="2011" name="Appl. Environ. Microbiol.">
        <title>Methanogenic archaea isolated from Taiwan's Chelungpu fault.</title>
        <authorList>
            <person name="Wu S.Y."/>
            <person name="Lai M.C."/>
        </authorList>
    </citation>
    <scope>NUCLEOTIDE SEQUENCE [LARGE SCALE GENOMIC DNA]</scope>
    <source>
        <strain evidence="21 22">St545Mb</strain>
    </source>
</reference>
<dbReference type="SUPFAM" id="SSF46785">
    <property type="entry name" value="Winged helix' DNA-binding domain"/>
    <property type="match status" value="1"/>
</dbReference>
<dbReference type="PROSITE" id="PS50967">
    <property type="entry name" value="HRDC"/>
    <property type="match status" value="1"/>
</dbReference>
<dbReference type="Pfam" id="PF00271">
    <property type="entry name" value="Helicase_C"/>
    <property type="match status" value="1"/>
</dbReference>
<evidence type="ECO:0000256" key="16">
    <source>
        <dbReference type="ARBA" id="ARBA00034808"/>
    </source>
</evidence>
<dbReference type="EMBL" id="JTEO01000002">
    <property type="protein sequence ID" value="MCQ6961855.1"/>
    <property type="molecule type" value="Genomic_DNA"/>
</dbReference>
<dbReference type="RefSeq" id="WP_256621561.1">
    <property type="nucleotide sequence ID" value="NZ_JTEO01000002.1"/>
</dbReference>
<evidence type="ECO:0000259" key="18">
    <source>
        <dbReference type="PROSITE" id="PS50967"/>
    </source>
</evidence>
<dbReference type="InterPro" id="IPR010997">
    <property type="entry name" value="HRDC-like_sf"/>
</dbReference>
<keyword evidence="9" id="KW-0862">Zinc</keyword>
<dbReference type="InterPro" id="IPR001650">
    <property type="entry name" value="Helicase_C-like"/>
</dbReference>
<feature type="domain" description="HRDC" evidence="18">
    <location>
        <begin position="540"/>
        <end position="620"/>
    </location>
</feature>
<dbReference type="InterPro" id="IPR018982">
    <property type="entry name" value="RQC_domain"/>
</dbReference>
<protein>
    <recommendedName>
        <fullName evidence="16">DNA 3'-5' helicase</fullName>
        <ecNumber evidence="16">5.6.2.4</ecNumber>
    </recommendedName>
</protein>
<comment type="catalytic activity">
    <reaction evidence="15">
        <text>Couples ATP hydrolysis with the unwinding of duplex DNA by translocating in the 3'-5' direction.</text>
        <dbReference type="EC" id="5.6.2.4"/>
    </reaction>
</comment>
<dbReference type="CDD" id="cd18794">
    <property type="entry name" value="SF2_C_RecQ"/>
    <property type="match status" value="1"/>
</dbReference>
<feature type="domain" description="Helicase ATP-binding" evidence="19">
    <location>
        <begin position="22"/>
        <end position="190"/>
    </location>
</feature>
<evidence type="ECO:0000256" key="10">
    <source>
        <dbReference type="ARBA" id="ARBA00022840"/>
    </source>
</evidence>
<keyword evidence="12" id="KW-0233">DNA recombination</keyword>
<evidence type="ECO:0000256" key="2">
    <source>
        <dbReference type="ARBA" id="ARBA00001947"/>
    </source>
</evidence>
<dbReference type="GO" id="GO:0016787">
    <property type="term" value="F:hydrolase activity"/>
    <property type="evidence" value="ECO:0007669"/>
    <property type="project" value="UniProtKB-KW"/>
</dbReference>
<evidence type="ECO:0000256" key="14">
    <source>
        <dbReference type="ARBA" id="ARBA00023235"/>
    </source>
</evidence>
<keyword evidence="10" id="KW-0067">ATP-binding</keyword>
<comment type="cofactor">
    <cofactor evidence="1">
        <name>Mg(2+)</name>
        <dbReference type="ChEBI" id="CHEBI:18420"/>
    </cofactor>
</comment>
<dbReference type="Gene3D" id="1.10.150.80">
    <property type="entry name" value="HRDC domain"/>
    <property type="match status" value="1"/>
</dbReference>
<dbReference type="InterPro" id="IPR036390">
    <property type="entry name" value="WH_DNA-bd_sf"/>
</dbReference>
<feature type="region of interest" description="Disordered" evidence="17">
    <location>
        <begin position="616"/>
        <end position="661"/>
    </location>
</feature>
<dbReference type="Pfam" id="PF00270">
    <property type="entry name" value="DEAD"/>
    <property type="match status" value="1"/>
</dbReference>
<evidence type="ECO:0000256" key="4">
    <source>
        <dbReference type="ARBA" id="ARBA00022723"/>
    </source>
</evidence>
<dbReference type="PROSITE" id="PS51194">
    <property type="entry name" value="HELICASE_CTER"/>
    <property type="match status" value="1"/>
</dbReference>
<dbReference type="FunFam" id="3.40.50.300:FF:000296">
    <property type="entry name" value="ATP-dependent DNA helicase RecQ"/>
    <property type="match status" value="1"/>
</dbReference>
<sequence length="705" mass="80176">MYQTLQKYFGYSEFRPLQKEIVQDVLDGKDTFVLMPTGGGKSLCYQLPALLLDGLTVVVSPLISLMKDQVDSLKANGINAAFLNSTQSYTESRRVCDDIVSNDIRILYVAPERLTMSSTLALIAKANISLFAIDESHCISEWGHDFRPEYRKLSMLKQKFPKVPIIALTATATPKVREDTLSQLGLKGCKTYVASFNRHNLLYEIRPKKETYDQVLQYLRKNRGRSGIIYCQSRKNVDTIAAKLRRDGFNALPYHAGLSDTQREINQEAFIKDDADIIVATIAFGMGIDKPNVRFVIHYDLPKNLEGYYQETGRGGRDGLECECILFFSHGDRYRIEYFIKQKGKKEERDIALKQLQDMVNYCVGTTCRRKTLLRYFGEELETDNCGGCDACLRPKEKVDGTDKAKLLINCVDELGERYGMNHVIDVVCGANTKKIKEKKHEKLETYNSGCRLHRSEWLDIAREMVQQGIFSVEGSRYPLLKLTRASREVMQGSRTVTLTRTAALEFPDTQGPEDEEIYEPDIPVRPMKPPAAPPRKAAQSGDSKLFERLKNLRKEMAELQDVPPYIVFADTSLKQMAAKKPSTKEEMLRITGVGEYKLKKYGDIFLREISKYYEEQNGGSPKTPEEKAHSPLKKKTMQDLVAPEMPTKDKGDGKPGSKRETILRTISGLEREMVILARAKLGDSFSEEEIREVWAEMMNRENEP</sequence>
<dbReference type="PANTHER" id="PTHR13710">
    <property type="entry name" value="DNA HELICASE RECQ FAMILY MEMBER"/>
    <property type="match status" value="1"/>
</dbReference>
<dbReference type="SMART" id="SM00490">
    <property type="entry name" value="HELICc"/>
    <property type="match status" value="1"/>
</dbReference>
<dbReference type="Pfam" id="PF09382">
    <property type="entry name" value="RQC"/>
    <property type="match status" value="1"/>
</dbReference>
<evidence type="ECO:0000256" key="3">
    <source>
        <dbReference type="ARBA" id="ARBA00005446"/>
    </source>
</evidence>
<comment type="similarity">
    <text evidence="3">Belongs to the helicase family. RecQ subfamily.</text>
</comment>
<evidence type="ECO:0000256" key="9">
    <source>
        <dbReference type="ARBA" id="ARBA00022833"/>
    </source>
</evidence>
<dbReference type="Pfam" id="PF00570">
    <property type="entry name" value="HRDC"/>
    <property type="match status" value="1"/>
</dbReference>
<comment type="cofactor">
    <cofactor evidence="2">
        <name>Zn(2+)</name>
        <dbReference type="ChEBI" id="CHEBI:29105"/>
    </cofactor>
</comment>
<dbReference type="InterPro" id="IPR027417">
    <property type="entry name" value="P-loop_NTPase"/>
</dbReference>
<dbReference type="CDD" id="cd17920">
    <property type="entry name" value="DEXHc_RecQ"/>
    <property type="match status" value="1"/>
</dbReference>
<dbReference type="EC" id="5.6.2.4" evidence="16"/>
<evidence type="ECO:0000256" key="17">
    <source>
        <dbReference type="SAM" id="MobiDB-lite"/>
    </source>
</evidence>
<evidence type="ECO:0000256" key="1">
    <source>
        <dbReference type="ARBA" id="ARBA00001946"/>
    </source>
</evidence>
<dbReference type="NCBIfam" id="TIGR00614">
    <property type="entry name" value="recQ_fam"/>
    <property type="match status" value="1"/>
</dbReference>
<name>A0AAE3H8Q8_9EURY</name>
<comment type="caution">
    <text evidence="21">The sequence shown here is derived from an EMBL/GenBank/DDBJ whole genome shotgun (WGS) entry which is preliminary data.</text>
</comment>
<evidence type="ECO:0000259" key="20">
    <source>
        <dbReference type="PROSITE" id="PS51194"/>
    </source>
</evidence>
<organism evidence="21 22">
    <name type="scientific">Methanolobus chelungpuianus</name>
    <dbReference type="NCBI Taxonomy" id="502115"/>
    <lineage>
        <taxon>Archaea</taxon>
        <taxon>Methanobacteriati</taxon>
        <taxon>Methanobacteriota</taxon>
        <taxon>Stenosarchaea group</taxon>
        <taxon>Methanomicrobia</taxon>
        <taxon>Methanosarcinales</taxon>
        <taxon>Methanosarcinaceae</taxon>
        <taxon>Methanolobus</taxon>
    </lineage>
</organism>
<dbReference type="SMART" id="SM00341">
    <property type="entry name" value="HRDC"/>
    <property type="match status" value="1"/>
</dbReference>
<dbReference type="GO" id="GO:0046872">
    <property type="term" value="F:metal ion binding"/>
    <property type="evidence" value="ECO:0007669"/>
    <property type="project" value="UniProtKB-KW"/>
</dbReference>
<dbReference type="SUPFAM" id="SSF52540">
    <property type="entry name" value="P-loop containing nucleoside triphosphate hydrolases"/>
    <property type="match status" value="1"/>
</dbReference>
<dbReference type="Proteomes" id="UP001206983">
    <property type="component" value="Unassembled WGS sequence"/>
</dbReference>
<evidence type="ECO:0000259" key="19">
    <source>
        <dbReference type="PROSITE" id="PS51192"/>
    </source>
</evidence>
<dbReference type="PANTHER" id="PTHR13710:SF105">
    <property type="entry name" value="ATP-DEPENDENT DNA HELICASE Q1"/>
    <property type="match status" value="1"/>
</dbReference>
<accession>A0AAE3H8Q8</accession>
<dbReference type="InterPro" id="IPR002121">
    <property type="entry name" value="HRDC_dom"/>
</dbReference>
<dbReference type="GO" id="GO:0005524">
    <property type="term" value="F:ATP binding"/>
    <property type="evidence" value="ECO:0007669"/>
    <property type="project" value="UniProtKB-KW"/>
</dbReference>
<proteinExistence type="inferred from homology"/>
<dbReference type="SMART" id="SM00487">
    <property type="entry name" value="DEXDc"/>
    <property type="match status" value="1"/>
</dbReference>